<dbReference type="Pfam" id="PF08263">
    <property type="entry name" value="LRRNT_2"/>
    <property type="match status" value="1"/>
</dbReference>
<dbReference type="InterPro" id="IPR013210">
    <property type="entry name" value="LRR_N_plant-typ"/>
</dbReference>
<evidence type="ECO:0000313" key="7">
    <source>
        <dbReference type="Proteomes" id="UP001552299"/>
    </source>
</evidence>
<dbReference type="EMBL" id="JANQDX010000009">
    <property type="protein sequence ID" value="KAL0918652.1"/>
    <property type="molecule type" value="Genomic_DNA"/>
</dbReference>
<accession>A0ABD0V7Z2</accession>
<evidence type="ECO:0000256" key="1">
    <source>
        <dbReference type="ARBA" id="ARBA00022614"/>
    </source>
</evidence>
<keyword evidence="4" id="KW-0325">Glycoprotein</keyword>
<dbReference type="PANTHER" id="PTHR48009:SF4">
    <property type="entry name" value="LEUCINE-RICH REPEAT (LRR) FAMILY PROTEIN"/>
    <property type="match status" value="1"/>
</dbReference>
<dbReference type="Gene3D" id="3.80.10.10">
    <property type="entry name" value="Ribonuclease Inhibitor"/>
    <property type="match status" value="3"/>
</dbReference>
<gene>
    <name evidence="6" type="ORF">M5K25_010675</name>
</gene>
<proteinExistence type="predicted"/>
<dbReference type="InterPro" id="IPR053213">
    <property type="entry name" value="RLP29"/>
</dbReference>
<dbReference type="FunFam" id="3.80.10.10:FF:000041">
    <property type="entry name" value="LRR receptor-like serine/threonine-protein kinase ERECTA"/>
    <property type="match status" value="1"/>
</dbReference>
<organism evidence="6 7">
    <name type="scientific">Dendrobium thyrsiflorum</name>
    <name type="common">Pinecone-like raceme dendrobium</name>
    <name type="synonym">Orchid</name>
    <dbReference type="NCBI Taxonomy" id="117978"/>
    <lineage>
        <taxon>Eukaryota</taxon>
        <taxon>Viridiplantae</taxon>
        <taxon>Streptophyta</taxon>
        <taxon>Embryophyta</taxon>
        <taxon>Tracheophyta</taxon>
        <taxon>Spermatophyta</taxon>
        <taxon>Magnoliopsida</taxon>
        <taxon>Liliopsida</taxon>
        <taxon>Asparagales</taxon>
        <taxon>Orchidaceae</taxon>
        <taxon>Epidendroideae</taxon>
        <taxon>Malaxideae</taxon>
        <taxon>Dendrobiinae</taxon>
        <taxon>Dendrobium</taxon>
    </lineage>
</organism>
<dbReference type="InterPro" id="IPR032675">
    <property type="entry name" value="LRR_dom_sf"/>
</dbReference>
<dbReference type="SUPFAM" id="SSF52058">
    <property type="entry name" value="L domain-like"/>
    <property type="match status" value="1"/>
</dbReference>
<dbReference type="AlphaFoldDB" id="A0ABD0V7Z2"/>
<comment type="caution">
    <text evidence="6">The sequence shown here is derived from an EMBL/GenBank/DDBJ whole genome shotgun (WGS) entry which is preliminary data.</text>
</comment>
<feature type="domain" description="Leucine-rich repeat-containing N-terminal plant-type" evidence="5">
    <location>
        <begin position="62"/>
        <end position="99"/>
    </location>
</feature>
<keyword evidence="2" id="KW-0732">Signal</keyword>
<evidence type="ECO:0000259" key="5">
    <source>
        <dbReference type="Pfam" id="PF08263"/>
    </source>
</evidence>
<keyword evidence="3" id="KW-0677">Repeat</keyword>
<evidence type="ECO:0000256" key="4">
    <source>
        <dbReference type="ARBA" id="ARBA00023180"/>
    </source>
</evidence>
<dbReference type="InterPro" id="IPR001611">
    <property type="entry name" value="Leu-rich_rpt"/>
</dbReference>
<dbReference type="Pfam" id="PF00560">
    <property type="entry name" value="LRR_1"/>
    <property type="match status" value="2"/>
</dbReference>
<dbReference type="PANTHER" id="PTHR48009">
    <property type="entry name" value="LEUCINE-RICH REPEAT (LRR) FAMILY PROTEIN"/>
    <property type="match status" value="1"/>
</dbReference>
<reference evidence="6 7" key="1">
    <citation type="journal article" date="2024" name="Plant Biotechnol. J.">
        <title>Dendrobium thyrsiflorum genome and its molecular insights into genes involved in important horticultural traits.</title>
        <authorList>
            <person name="Chen B."/>
            <person name="Wang J.Y."/>
            <person name="Zheng P.J."/>
            <person name="Li K.L."/>
            <person name="Liang Y.M."/>
            <person name="Chen X.F."/>
            <person name="Zhang C."/>
            <person name="Zhao X."/>
            <person name="He X."/>
            <person name="Zhang G.Q."/>
            <person name="Liu Z.J."/>
            <person name="Xu Q."/>
        </authorList>
    </citation>
    <scope>NUCLEOTIDE SEQUENCE [LARGE SCALE GENOMIC DNA]</scope>
    <source>
        <strain evidence="6">GZMU011</strain>
    </source>
</reference>
<evidence type="ECO:0000313" key="6">
    <source>
        <dbReference type="EMBL" id="KAL0918652.1"/>
    </source>
</evidence>
<name>A0ABD0V7Z2_DENTH</name>
<keyword evidence="1" id="KW-0433">Leucine-rich repeat</keyword>
<evidence type="ECO:0000256" key="2">
    <source>
        <dbReference type="ARBA" id="ARBA00022729"/>
    </source>
</evidence>
<protein>
    <recommendedName>
        <fullName evidence="5">Leucine-rich repeat-containing N-terminal plant-type domain-containing protein</fullName>
    </recommendedName>
</protein>
<dbReference type="Proteomes" id="UP001552299">
    <property type="component" value="Unassembled WGS sequence"/>
</dbReference>
<sequence>MAFTHSLVLCAFIYLTRFGFSGSSPTRRTRGNSMVTRFSFLLILALFFLVRSPAAAVLDPVDFVALQSIRKSLSDLPGSDFFSQWDFTGDPCSFQGVFCAGDQVVALALGDPRAGTPGLTGRLDPAIGRLSALSELSLVPGRVIGQIPDSISLCSSLRFLALSGNFLSGPIPPSFASLRHLRTIDFSFNILSGEIPPSISSLPALSNLVLCHNHLSGKIPSFPSSSPLLRLDVKHNNLSGELPALPISIRYLAVSSNGLSGRIDGVIPLLTDLAYLDLSMNIFTGPIPATIFSLPLSSLRLQRNKFAGAVVPPTDVKIPEVDLSYNRLSGAVSPLLAAVGRLYLNNNRFTGELPARFAERLEAAGMEVLYLQHNFLSGMQMSPAAEIPMTTSLCLQYNCMVPPVDAPCPLKAGMQKTRPVNQCPEWRV</sequence>
<evidence type="ECO:0000256" key="3">
    <source>
        <dbReference type="ARBA" id="ARBA00022737"/>
    </source>
</evidence>
<keyword evidence="7" id="KW-1185">Reference proteome</keyword>